<dbReference type="Proteomes" id="UP000008068">
    <property type="component" value="Unassembled WGS sequence"/>
</dbReference>
<accession>G0NIL3</accession>
<feature type="region of interest" description="Disordered" evidence="1">
    <location>
        <begin position="101"/>
        <end position="141"/>
    </location>
</feature>
<protein>
    <submittedName>
        <fullName evidence="2">Uncharacterized protein</fullName>
    </submittedName>
</protein>
<keyword evidence="3" id="KW-1185">Reference proteome</keyword>
<dbReference type="HOGENOM" id="CLU_1826993_0_0_1"/>
<dbReference type="AlphaFoldDB" id="G0NIL3"/>
<sequence>MFYQFFQTRFYRSTKRAFELAASSENGSTSETKKKKMTAPGTEESDDFDLPPNFEVKPFRGDLRAAEPLNRTEADEDIKVDPLNLQQLLVPKLEEEVETIPPLPQQLLVPKQEEEEDGNTQQTLNPPLLVPKEEVEEEDIW</sequence>
<feature type="compositionally biased region" description="Basic and acidic residues" evidence="1">
    <location>
        <begin position="57"/>
        <end position="67"/>
    </location>
</feature>
<evidence type="ECO:0000313" key="3">
    <source>
        <dbReference type="Proteomes" id="UP000008068"/>
    </source>
</evidence>
<feature type="region of interest" description="Disordered" evidence="1">
    <location>
        <begin position="20"/>
        <end position="67"/>
    </location>
</feature>
<reference evidence="3" key="1">
    <citation type="submission" date="2011-07" db="EMBL/GenBank/DDBJ databases">
        <authorList>
            <consortium name="Caenorhabditis brenneri Sequencing and Analysis Consortium"/>
            <person name="Wilson R.K."/>
        </authorList>
    </citation>
    <scope>NUCLEOTIDE SEQUENCE [LARGE SCALE GENOMIC DNA]</scope>
    <source>
        <strain evidence="3">PB2801</strain>
    </source>
</reference>
<proteinExistence type="predicted"/>
<organism evidence="3">
    <name type="scientific">Caenorhabditis brenneri</name>
    <name type="common">Nematode worm</name>
    <dbReference type="NCBI Taxonomy" id="135651"/>
    <lineage>
        <taxon>Eukaryota</taxon>
        <taxon>Metazoa</taxon>
        <taxon>Ecdysozoa</taxon>
        <taxon>Nematoda</taxon>
        <taxon>Chromadorea</taxon>
        <taxon>Rhabditida</taxon>
        <taxon>Rhabditina</taxon>
        <taxon>Rhabditomorpha</taxon>
        <taxon>Rhabditoidea</taxon>
        <taxon>Rhabditidae</taxon>
        <taxon>Peloderinae</taxon>
        <taxon>Caenorhabditis</taxon>
    </lineage>
</organism>
<evidence type="ECO:0000256" key="1">
    <source>
        <dbReference type="SAM" id="MobiDB-lite"/>
    </source>
</evidence>
<gene>
    <name evidence="2" type="ORF">CAEBREN_00686</name>
</gene>
<dbReference type="InParanoid" id="G0NIL3"/>
<name>G0NIL3_CAEBE</name>
<dbReference type="EMBL" id="GL379891">
    <property type="protein sequence ID" value="EGT31933.1"/>
    <property type="molecule type" value="Genomic_DNA"/>
</dbReference>
<evidence type="ECO:0000313" key="2">
    <source>
        <dbReference type="EMBL" id="EGT31933.1"/>
    </source>
</evidence>